<keyword evidence="1" id="KW-0472">Membrane</keyword>
<evidence type="ECO:0000313" key="2">
    <source>
        <dbReference type="EMBL" id="MBW4666199.1"/>
    </source>
</evidence>
<evidence type="ECO:0000256" key="1">
    <source>
        <dbReference type="SAM" id="Phobius"/>
    </source>
</evidence>
<reference evidence="2" key="2">
    <citation type="journal article" date="2022" name="Microbiol. Resour. Announc.">
        <title>Metagenome Sequencing to Explore Phylogenomics of Terrestrial Cyanobacteria.</title>
        <authorList>
            <person name="Ward R.D."/>
            <person name="Stajich J.E."/>
            <person name="Johansen J.R."/>
            <person name="Huntemann M."/>
            <person name="Clum A."/>
            <person name="Foster B."/>
            <person name="Foster B."/>
            <person name="Roux S."/>
            <person name="Palaniappan K."/>
            <person name="Varghese N."/>
            <person name="Mukherjee S."/>
            <person name="Reddy T.B.K."/>
            <person name="Daum C."/>
            <person name="Copeland A."/>
            <person name="Chen I.A."/>
            <person name="Ivanova N.N."/>
            <person name="Kyrpides N.C."/>
            <person name="Shapiro N."/>
            <person name="Eloe-Fadrosh E.A."/>
            <person name="Pietrasiak N."/>
        </authorList>
    </citation>
    <scope>NUCLEOTIDE SEQUENCE</scope>
    <source>
        <strain evidence="2">GSE-NOS-MK-12-04C</strain>
    </source>
</reference>
<gene>
    <name evidence="2" type="ORF">KME60_01855</name>
</gene>
<dbReference type="InterPro" id="IPR013424">
    <property type="entry name" value="Ice-binding_C"/>
</dbReference>
<reference evidence="2" key="1">
    <citation type="submission" date="2021-05" db="EMBL/GenBank/DDBJ databases">
        <authorList>
            <person name="Pietrasiak N."/>
            <person name="Ward R."/>
            <person name="Stajich J.E."/>
            <person name="Kurbessoian T."/>
        </authorList>
    </citation>
    <scope>NUCLEOTIDE SEQUENCE</scope>
    <source>
        <strain evidence="2">GSE-NOS-MK-12-04C</strain>
    </source>
</reference>
<comment type="caution">
    <text evidence="2">The sequence shown here is derived from an EMBL/GenBank/DDBJ whole genome shotgun (WGS) entry which is preliminary data.</text>
</comment>
<dbReference type="EMBL" id="JAHHGZ010000002">
    <property type="protein sequence ID" value="MBW4666199.1"/>
    <property type="molecule type" value="Genomic_DNA"/>
</dbReference>
<organism evidence="2 3">
    <name type="scientific">Cyanomargarita calcarea GSE-NOS-MK-12-04C</name>
    <dbReference type="NCBI Taxonomy" id="2839659"/>
    <lineage>
        <taxon>Bacteria</taxon>
        <taxon>Bacillati</taxon>
        <taxon>Cyanobacteriota</taxon>
        <taxon>Cyanophyceae</taxon>
        <taxon>Nostocales</taxon>
        <taxon>Cyanomargaritaceae</taxon>
        <taxon>Cyanomargarita</taxon>
    </lineage>
</organism>
<keyword evidence="1" id="KW-1133">Transmembrane helix</keyword>
<keyword evidence="1" id="KW-0812">Transmembrane</keyword>
<protein>
    <submittedName>
        <fullName evidence="2">PEP-CTERM sorting domain-containing protein</fullName>
    </submittedName>
</protein>
<sequence length="48" mass="5230">MYTVLCKNHKQPASQTIVPEPSTLLGLVFIVGLFFASSLAGKRHSLQT</sequence>
<feature type="transmembrane region" description="Helical" evidence="1">
    <location>
        <begin position="24"/>
        <end position="41"/>
    </location>
</feature>
<dbReference type="NCBIfam" id="TIGR02595">
    <property type="entry name" value="PEP_CTERM"/>
    <property type="match status" value="1"/>
</dbReference>
<dbReference type="Proteomes" id="UP000729701">
    <property type="component" value="Unassembled WGS sequence"/>
</dbReference>
<dbReference type="AlphaFoldDB" id="A0A951QGW3"/>
<name>A0A951QGW3_9CYAN</name>
<evidence type="ECO:0000313" key="3">
    <source>
        <dbReference type="Proteomes" id="UP000729701"/>
    </source>
</evidence>
<accession>A0A951QGW3</accession>
<proteinExistence type="predicted"/>